<dbReference type="OrthoDB" id="9815884at2"/>
<feature type="signal peptide" evidence="3">
    <location>
        <begin position="1"/>
        <end position="24"/>
    </location>
</feature>
<dbReference type="InterPro" id="IPR050570">
    <property type="entry name" value="Cell_wall_metabolism_enzyme"/>
</dbReference>
<dbReference type="Proteomes" id="UP000243525">
    <property type="component" value="Unassembled WGS sequence"/>
</dbReference>
<dbReference type="InterPro" id="IPR016047">
    <property type="entry name" value="M23ase_b-sheet_dom"/>
</dbReference>
<organism evidence="5 6">
    <name type="scientific">Mangrovibacterium marinum</name>
    <dbReference type="NCBI Taxonomy" id="1639118"/>
    <lineage>
        <taxon>Bacteria</taxon>
        <taxon>Pseudomonadati</taxon>
        <taxon>Bacteroidota</taxon>
        <taxon>Bacteroidia</taxon>
        <taxon>Marinilabiliales</taxon>
        <taxon>Prolixibacteraceae</taxon>
        <taxon>Mangrovibacterium</taxon>
    </lineage>
</organism>
<feature type="coiled-coil region" evidence="2">
    <location>
        <begin position="189"/>
        <end position="237"/>
    </location>
</feature>
<comment type="caution">
    <text evidence="5">The sequence shown here is derived from an EMBL/GenBank/DDBJ whole genome shotgun (WGS) entry which is preliminary data.</text>
</comment>
<dbReference type="AlphaFoldDB" id="A0A2T5C2E2"/>
<evidence type="ECO:0000313" key="6">
    <source>
        <dbReference type="Proteomes" id="UP000243525"/>
    </source>
</evidence>
<evidence type="ECO:0000256" key="1">
    <source>
        <dbReference type="ARBA" id="ARBA00022729"/>
    </source>
</evidence>
<dbReference type="CDD" id="cd12797">
    <property type="entry name" value="M23_peptidase"/>
    <property type="match status" value="1"/>
</dbReference>
<accession>A0A2T5C2E2</accession>
<keyword evidence="2" id="KW-0175">Coiled coil</keyword>
<dbReference type="GO" id="GO:0004222">
    <property type="term" value="F:metalloendopeptidase activity"/>
    <property type="evidence" value="ECO:0007669"/>
    <property type="project" value="TreeGrafter"/>
</dbReference>
<gene>
    <name evidence="5" type="ORF">C8N47_1067</name>
</gene>
<keyword evidence="6" id="KW-1185">Reference proteome</keyword>
<dbReference type="EMBL" id="QAAD01000006">
    <property type="protein sequence ID" value="PTN08910.1"/>
    <property type="molecule type" value="Genomic_DNA"/>
</dbReference>
<dbReference type="SUPFAM" id="SSF51261">
    <property type="entry name" value="Duplicated hybrid motif"/>
    <property type="match status" value="1"/>
</dbReference>
<feature type="domain" description="M23ase beta-sheet core" evidence="4">
    <location>
        <begin position="296"/>
        <end position="389"/>
    </location>
</feature>
<keyword evidence="1 3" id="KW-0732">Signal</keyword>
<evidence type="ECO:0000256" key="2">
    <source>
        <dbReference type="SAM" id="Coils"/>
    </source>
</evidence>
<sequence length="395" mass="45512">MMKRLLLCISLFFLLLASNGQSLSDLRAQKTDAEKQIRYANSLLEESRKTEKSSLAKLKLLNSDIDYRNRMIDHINREIELVDWSIANNSQIISMLQTDLAGLKKEYAAMIRFAQKNRNSYDMLIFLFSADNMNQAYKRWIYLRQYARYRKSQGELIHLVTRELNDNLVKLESRKSLKTDLLNGKMAEFKALEQQRAEQNGLILSLQQEQKELKRQIREQQKIQDELNRRIEQMLEEEAKRTASTEGFQLTPEQKLVSTDFEKNKGRIPWPVHKGIITEHFGIHPHPILTQIQVRSNGIDITTDAGAKARAVFAGEVSRVFAISGGNMAVIIRHGSYLSVYSNLKEVIVKAGQKVALLQDIGTIYTDKADGNATVVKFQIWKENQKLDPEDWIAR</sequence>
<evidence type="ECO:0000256" key="3">
    <source>
        <dbReference type="SAM" id="SignalP"/>
    </source>
</evidence>
<dbReference type="Pfam" id="PF01551">
    <property type="entry name" value="Peptidase_M23"/>
    <property type="match status" value="1"/>
</dbReference>
<proteinExistence type="predicted"/>
<reference evidence="5 6" key="1">
    <citation type="submission" date="2018-04" db="EMBL/GenBank/DDBJ databases">
        <title>Genomic Encyclopedia of Archaeal and Bacterial Type Strains, Phase II (KMG-II): from individual species to whole genera.</title>
        <authorList>
            <person name="Goeker M."/>
        </authorList>
    </citation>
    <scope>NUCLEOTIDE SEQUENCE [LARGE SCALE GENOMIC DNA]</scope>
    <source>
        <strain evidence="5 6">DSM 28823</strain>
    </source>
</reference>
<evidence type="ECO:0000313" key="5">
    <source>
        <dbReference type="EMBL" id="PTN08910.1"/>
    </source>
</evidence>
<dbReference type="Gene3D" id="6.10.250.3150">
    <property type="match status" value="1"/>
</dbReference>
<dbReference type="RefSeq" id="WP_107821834.1">
    <property type="nucleotide sequence ID" value="NZ_OY782574.1"/>
</dbReference>
<dbReference type="InterPro" id="IPR011055">
    <property type="entry name" value="Dup_hybrid_motif"/>
</dbReference>
<dbReference type="Gene3D" id="2.70.70.10">
    <property type="entry name" value="Glucose Permease (Domain IIA)"/>
    <property type="match status" value="1"/>
</dbReference>
<dbReference type="PANTHER" id="PTHR21666:SF289">
    <property type="entry name" value="L-ALA--D-GLU ENDOPEPTIDASE"/>
    <property type="match status" value="1"/>
</dbReference>
<dbReference type="PANTHER" id="PTHR21666">
    <property type="entry name" value="PEPTIDASE-RELATED"/>
    <property type="match status" value="1"/>
</dbReference>
<evidence type="ECO:0000259" key="4">
    <source>
        <dbReference type="Pfam" id="PF01551"/>
    </source>
</evidence>
<feature type="chain" id="PRO_5015401835" evidence="3">
    <location>
        <begin position="25"/>
        <end position="395"/>
    </location>
</feature>
<protein>
    <submittedName>
        <fullName evidence="5">Septal ring factor EnvC (AmiA/AmiB activator)</fullName>
    </submittedName>
</protein>
<name>A0A2T5C2E2_9BACT</name>